<name>A0ABR1Y1J6_9PEZI</name>
<gene>
    <name evidence="2" type="ORF">IWX90DRAFT_413623</name>
</gene>
<evidence type="ECO:0000313" key="2">
    <source>
        <dbReference type="EMBL" id="KAK8174258.1"/>
    </source>
</evidence>
<keyword evidence="3" id="KW-1185">Reference proteome</keyword>
<protein>
    <recommendedName>
        <fullName evidence="4">Secreted protein</fullName>
    </recommendedName>
</protein>
<sequence length="176" mass="19719">MPQGRGLTFYLSLSLSLSLSSPFLGPANAIVQGRSASAYVSVGWFVVSVHHTLATYSGMTYLFQEWASVYDQSRRWMQAVVMQPTRMQSVLIQAQQPPPTPTLFKRIVSERQRKSHFVCICYVKKKGEKSQRHCFVLGPHSLALSSSRAIVRRVVDKADCGLARWCCDDGMDGWAT</sequence>
<keyword evidence="1" id="KW-0732">Signal</keyword>
<dbReference type="Proteomes" id="UP001456524">
    <property type="component" value="Unassembled WGS sequence"/>
</dbReference>
<comment type="caution">
    <text evidence="2">The sequence shown here is derived from an EMBL/GenBank/DDBJ whole genome shotgun (WGS) entry which is preliminary data.</text>
</comment>
<feature type="chain" id="PRO_5045521575" description="Secreted protein" evidence="1">
    <location>
        <begin position="30"/>
        <end position="176"/>
    </location>
</feature>
<organism evidence="2 3">
    <name type="scientific">Phyllosticta citrichinensis</name>
    <dbReference type="NCBI Taxonomy" id="1130410"/>
    <lineage>
        <taxon>Eukaryota</taxon>
        <taxon>Fungi</taxon>
        <taxon>Dikarya</taxon>
        <taxon>Ascomycota</taxon>
        <taxon>Pezizomycotina</taxon>
        <taxon>Dothideomycetes</taxon>
        <taxon>Dothideomycetes incertae sedis</taxon>
        <taxon>Botryosphaeriales</taxon>
        <taxon>Phyllostictaceae</taxon>
        <taxon>Phyllosticta</taxon>
    </lineage>
</organism>
<evidence type="ECO:0008006" key="4">
    <source>
        <dbReference type="Google" id="ProtNLM"/>
    </source>
</evidence>
<proteinExistence type="predicted"/>
<evidence type="ECO:0000313" key="3">
    <source>
        <dbReference type="Proteomes" id="UP001456524"/>
    </source>
</evidence>
<dbReference type="EMBL" id="JBBWUH010000003">
    <property type="protein sequence ID" value="KAK8174258.1"/>
    <property type="molecule type" value="Genomic_DNA"/>
</dbReference>
<feature type="signal peptide" evidence="1">
    <location>
        <begin position="1"/>
        <end position="29"/>
    </location>
</feature>
<accession>A0ABR1Y1J6</accession>
<evidence type="ECO:0000256" key="1">
    <source>
        <dbReference type="SAM" id="SignalP"/>
    </source>
</evidence>
<reference evidence="2 3" key="1">
    <citation type="journal article" date="2022" name="G3 (Bethesda)">
        <title>Enemy or ally: a genomic approach to elucidate the lifestyle of Phyllosticta citrichinaensis.</title>
        <authorList>
            <person name="Buijs V.A."/>
            <person name="Groenewald J.Z."/>
            <person name="Haridas S."/>
            <person name="LaButti K.M."/>
            <person name="Lipzen A."/>
            <person name="Martin F.M."/>
            <person name="Barry K."/>
            <person name="Grigoriev I.V."/>
            <person name="Crous P.W."/>
            <person name="Seidl M.F."/>
        </authorList>
    </citation>
    <scope>NUCLEOTIDE SEQUENCE [LARGE SCALE GENOMIC DNA]</scope>
    <source>
        <strain evidence="2 3">CBS 129764</strain>
    </source>
</reference>